<dbReference type="EMBL" id="ABLC01000046">
    <property type="protein sequence ID" value="EDT04126.1"/>
    <property type="molecule type" value="Genomic_DNA"/>
</dbReference>
<dbReference type="AlphaFoldDB" id="B1FE99"/>
<proteinExistence type="predicted"/>
<dbReference type="PATRIC" id="fig|396596.7.peg.5427"/>
<reference evidence="2 3" key="1">
    <citation type="submission" date="2008-03" db="EMBL/GenBank/DDBJ databases">
        <title>Sequencing of the draft genome and assembly of Burkholderia ambifaria IOP40-10.</title>
        <authorList>
            <consortium name="US DOE Joint Genome Institute (JGI-PGF)"/>
            <person name="Copeland A."/>
            <person name="Lucas S."/>
            <person name="Lapidus A."/>
            <person name="Glavina del Rio T."/>
            <person name="Dalin E."/>
            <person name="Tice H."/>
            <person name="Bruce D."/>
            <person name="Goodwin L."/>
            <person name="Pitluck S."/>
            <person name="Larimer F."/>
            <person name="Land M.L."/>
            <person name="Hauser L."/>
            <person name="Tiedje J."/>
            <person name="Richardson P."/>
        </authorList>
    </citation>
    <scope>NUCLEOTIDE SEQUENCE [LARGE SCALE GENOMIC DNA]</scope>
    <source>
        <strain evidence="2 3">IOP40-10</strain>
    </source>
</reference>
<evidence type="ECO:0000313" key="3">
    <source>
        <dbReference type="Proteomes" id="UP000005463"/>
    </source>
</evidence>
<name>B1FE99_9BURK</name>
<gene>
    <name evidence="2" type="ORF">BamIOP4010DRAFT_2359</name>
</gene>
<protein>
    <submittedName>
        <fullName evidence="2">Uncharacterized protein</fullName>
    </submittedName>
</protein>
<feature type="region of interest" description="Disordered" evidence="1">
    <location>
        <begin position="134"/>
        <end position="172"/>
    </location>
</feature>
<comment type="caution">
    <text evidence="2">The sequence shown here is derived from an EMBL/GenBank/DDBJ whole genome shotgun (WGS) entry which is preliminary data.</text>
</comment>
<evidence type="ECO:0000256" key="1">
    <source>
        <dbReference type="SAM" id="MobiDB-lite"/>
    </source>
</evidence>
<feature type="region of interest" description="Disordered" evidence="1">
    <location>
        <begin position="192"/>
        <end position="222"/>
    </location>
</feature>
<feature type="compositionally biased region" description="Basic residues" evidence="1">
    <location>
        <begin position="201"/>
        <end position="219"/>
    </location>
</feature>
<dbReference type="Proteomes" id="UP000005463">
    <property type="component" value="Unassembled WGS sequence"/>
</dbReference>
<accession>B1FE99</accession>
<sequence>MLNRPATRATPGPSLRIRIECPLANKHARRGRTKRADLSAQRACQRSGCRTDHTNTNHCDCPASVQRDPYAAGRARRFSGAAKRGQSWSGNKPALSVHSVGNGAAATGYSFALTDPGVPSGAAIRVMQRVGIRSVNEGPPPHQRHAAASPPPVSSPRFLVKPRTPPVGDVSSPPAPIPALVYTHPLIHPDVEHAPSISGASRHHNRSSRRPGLSQRHKPVSAGACCARRSVAKSFAADLRTCRLRRVISFSRSSSLFLFLGL</sequence>
<organism evidence="2 3">
    <name type="scientific">Burkholderia ambifaria IOP40-10</name>
    <dbReference type="NCBI Taxonomy" id="396596"/>
    <lineage>
        <taxon>Bacteria</taxon>
        <taxon>Pseudomonadati</taxon>
        <taxon>Pseudomonadota</taxon>
        <taxon>Betaproteobacteria</taxon>
        <taxon>Burkholderiales</taxon>
        <taxon>Burkholderiaceae</taxon>
        <taxon>Burkholderia</taxon>
        <taxon>Burkholderia cepacia complex</taxon>
    </lineage>
</organism>
<evidence type="ECO:0000313" key="2">
    <source>
        <dbReference type="EMBL" id="EDT04126.1"/>
    </source>
</evidence>